<gene>
    <name evidence="2" type="ORF">I6I10_03705</name>
    <name evidence="3" type="ORF">I6J21_11935</name>
</gene>
<dbReference type="EMBL" id="CP066007">
    <property type="protein sequence ID" value="QQB47030.1"/>
    <property type="molecule type" value="Genomic_DNA"/>
</dbReference>
<dbReference type="RefSeq" id="WP_168167232.1">
    <property type="nucleotide sequence ID" value="NZ_CP066007.1"/>
</dbReference>
<dbReference type="GeneID" id="301974163"/>
<dbReference type="AlphaFoldDB" id="A0A7T4EGP3"/>
<reference evidence="2 4" key="1">
    <citation type="submission" date="2020-12" db="EMBL/GenBank/DDBJ databases">
        <title>FDA dAtabase for Regulatory Grade micrObial Sequences (FDA-ARGOS): Supporting development and validation of Infectious Disease Dx tests.</title>
        <authorList>
            <person name="Sproer C."/>
            <person name="Gronow S."/>
            <person name="Severitt S."/>
            <person name="Schroder I."/>
            <person name="Tallon L."/>
            <person name="Sadzewicz L."/>
            <person name="Zhao X."/>
            <person name="Boylan J."/>
            <person name="Ott S."/>
            <person name="Bowen H."/>
            <person name="Vavikolanu K."/>
            <person name="Mehta A."/>
            <person name="Aluvathingal J."/>
            <person name="Nadendla S."/>
            <person name="Lowell S."/>
            <person name="Myers T."/>
            <person name="Yan Y."/>
            <person name="Sichtig H."/>
        </authorList>
    </citation>
    <scope>NUCLEOTIDE SEQUENCE [LARGE SCALE GENOMIC DNA]</scope>
    <source>
        <strain evidence="2 4">FDAARGOS_1053</strain>
        <strain evidence="3">FDAARGOS_1191</strain>
    </source>
</reference>
<accession>A0A7T4EGP3</accession>
<proteinExistence type="predicted"/>
<dbReference type="Proteomes" id="UP000617681">
    <property type="component" value="Chromosome"/>
</dbReference>
<dbReference type="EMBL" id="CP069534">
    <property type="protein sequence ID" value="QRP70439.1"/>
    <property type="molecule type" value="Genomic_DNA"/>
</dbReference>
<feature type="region of interest" description="Disordered" evidence="1">
    <location>
        <begin position="1"/>
        <end position="27"/>
    </location>
</feature>
<evidence type="ECO:0000313" key="4">
    <source>
        <dbReference type="Proteomes" id="UP000596145"/>
    </source>
</evidence>
<protein>
    <submittedName>
        <fullName evidence="2">Uncharacterized protein</fullName>
    </submittedName>
</protein>
<organism evidence="2 4">
    <name type="scientific">Corynebacterium glucuronolyticum</name>
    <dbReference type="NCBI Taxonomy" id="39791"/>
    <lineage>
        <taxon>Bacteria</taxon>
        <taxon>Bacillati</taxon>
        <taxon>Actinomycetota</taxon>
        <taxon>Actinomycetes</taxon>
        <taxon>Mycobacteriales</taxon>
        <taxon>Corynebacteriaceae</taxon>
        <taxon>Corynebacterium</taxon>
    </lineage>
</organism>
<dbReference type="Proteomes" id="UP000596145">
    <property type="component" value="Chromosome"/>
</dbReference>
<sequence>MSVFLKHNDQVAGEELAEERDAGGPPGPLWVVAGEEAKDASIAHGTCPADAFSRGNFEKLFV</sequence>
<evidence type="ECO:0000256" key="1">
    <source>
        <dbReference type="SAM" id="MobiDB-lite"/>
    </source>
</evidence>
<evidence type="ECO:0000313" key="3">
    <source>
        <dbReference type="EMBL" id="QRP70439.1"/>
    </source>
</evidence>
<evidence type="ECO:0000313" key="2">
    <source>
        <dbReference type="EMBL" id="QQB47030.1"/>
    </source>
</evidence>
<name>A0A7T4EGP3_9CORY</name>